<dbReference type="GO" id="GO:0000467">
    <property type="term" value="P:exonucleolytic trimming to generate mature 3'-end of 5.8S rRNA from tricistronic rRNA transcript (SSU-rRNA, 5.8S rRNA, LSU-rRNA)"/>
    <property type="evidence" value="ECO:0007669"/>
    <property type="project" value="TreeGrafter"/>
</dbReference>
<evidence type="ECO:0000256" key="5">
    <source>
        <dbReference type="ARBA" id="ARBA00022835"/>
    </source>
</evidence>
<dbReference type="GO" id="GO:0000176">
    <property type="term" value="C:nuclear exosome (RNase complex)"/>
    <property type="evidence" value="ECO:0007669"/>
    <property type="project" value="UniProtKB-ARBA"/>
</dbReference>
<gene>
    <name evidence="10" type="ORF">FMOSSE_LOCUS10122</name>
</gene>
<feature type="region of interest" description="Disordered" evidence="7">
    <location>
        <begin position="291"/>
        <end position="326"/>
    </location>
</feature>
<evidence type="ECO:0000256" key="2">
    <source>
        <dbReference type="ARBA" id="ARBA00004604"/>
    </source>
</evidence>
<dbReference type="AlphaFoldDB" id="A0A9N9D147"/>
<feature type="compositionally biased region" description="Basic and acidic residues" evidence="7">
    <location>
        <begin position="291"/>
        <end position="305"/>
    </location>
</feature>
<comment type="similarity">
    <text evidence="3">Belongs to the RNase PH family.</text>
</comment>
<evidence type="ECO:0000259" key="8">
    <source>
        <dbReference type="Pfam" id="PF01138"/>
    </source>
</evidence>
<feature type="domain" description="Exoribonuclease phosphorolytic" evidence="9">
    <location>
        <begin position="209"/>
        <end position="272"/>
    </location>
</feature>
<dbReference type="Proteomes" id="UP000789375">
    <property type="component" value="Unassembled WGS sequence"/>
</dbReference>
<dbReference type="InterPro" id="IPR050590">
    <property type="entry name" value="Exosome_comp_Rrp42_subfam"/>
</dbReference>
<feature type="compositionally biased region" description="Basic residues" evidence="7">
    <location>
        <begin position="313"/>
        <end position="326"/>
    </location>
</feature>
<dbReference type="CDD" id="cd11367">
    <property type="entry name" value="RNase_PH_RRP42"/>
    <property type="match status" value="1"/>
</dbReference>
<accession>A0A9N9D147</accession>
<dbReference type="EMBL" id="CAJVPP010003218">
    <property type="protein sequence ID" value="CAG8623708.1"/>
    <property type="molecule type" value="Genomic_DNA"/>
</dbReference>
<dbReference type="Pfam" id="PF01138">
    <property type="entry name" value="RNase_PH"/>
    <property type="match status" value="1"/>
</dbReference>
<dbReference type="PANTHER" id="PTHR11097:SF8">
    <property type="entry name" value="EXOSOME COMPLEX COMPONENT RRP42"/>
    <property type="match status" value="1"/>
</dbReference>
<comment type="caution">
    <text evidence="10">The sequence shown here is derived from an EMBL/GenBank/DDBJ whole genome shotgun (WGS) entry which is preliminary data.</text>
</comment>
<reference evidence="10" key="1">
    <citation type="submission" date="2021-06" db="EMBL/GenBank/DDBJ databases">
        <authorList>
            <person name="Kallberg Y."/>
            <person name="Tangrot J."/>
            <person name="Rosling A."/>
        </authorList>
    </citation>
    <scope>NUCLEOTIDE SEQUENCE</scope>
    <source>
        <strain evidence="10">87-6 pot B 2015</strain>
    </source>
</reference>
<proteinExistence type="inferred from homology"/>
<dbReference type="GO" id="GO:0034475">
    <property type="term" value="P:U4 snRNA 3'-end processing"/>
    <property type="evidence" value="ECO:0007669"/>
    <property type="project" value="TreeGrafter"/>
</dbReference>
<organism evidence="10 11">
    <name type="scientific">Funneliformis mosseae</name>
    <name type="common">Endomycorrhizal fungus</name>
    <name type="synonym">Glomus mosseae</name>
    <dbReference type="NCBI Taxonomy" id="27381"/>
    <lineage>
        <taxon>Eukaryota</taxon>
        <taxon>Fungi</taxon>
        <taxon>Fungi incertae sedis</taxon>
        <taxon>Mucoromycota</taxon>
        <taxon>Glomeromycotina</taxon>
        <taxon>Glomeromycetes</taxon>
        <taxon>Glomerales</taxon>
        <taxon>Glomeraceae</taxon>
        <taxon>Funneliformis</taxon>
    </lineage>
</organism>
<dbReference type="InterPro" id="IPR020568">
    <property type="entry name" value="Ribosomal_Su5_D2-typ_SF"/>
</dbReference>
<evidence type="ECO:0000256" key="4">
    <source>
        <dbReference type="ARBA" id="ARBA00022490"/>
    </source>
</evidence>
<keyword evidence="4" id="KW-0963">Cytoplasm</keyword>
<dbReference type="Pfam" id="PF03725">
    <property type="entry name" value="RNase_PH_C"/>
    <property type="match status" value="1"/>
</dbReference>
<dbReference type="GO" id="GO:0016075">
    <property type="term" value="P:rRNA catabolic process"/>
    <property type="evidence" value="ECO:0007669"/>
    <property type="project" value="TreeGrafter"/>
</dbReference>
<dbReference type="GO" id="GO:0034473">
    <property type="term" value="P:U1 snRNA 3'-end processing"/>
    <property type="evidence" value="ECO:0007669"/>
    <property type="project" value="TreeGrafter"/>
</dbReference>
<comment type="subcellular location">
    <subcellularLocation>
        <location evidence="1">Cytoplasm</location>
    </subcellularLocation>
    <subcellularLocation>
        <location evidence="2">Nucleus</location>
        <location evidence="2">Nucleolus</location>
    </subcellularLocation>
</comment>
<evidence type="ECO:0000256" key="1">
    <source>
        <dbReference type="ARBA" id="ARBA00004496"/>
    </source>
</evidence>
<dbReference type="InterPro" id="IPR027408">
    <property type="entry name" value="PNPase/RNase_PH_dom_sf"/>
</dbReference>
<dbReference type="GO" id="GO:0035925">
    <property type="term" value="F:mRNA 3'-UTR AU-rich region binding"/>
    <property type="evidence" value="ECO:0007669"/>
    <property type="project" value="TreeGrafter"/>
</dbReference>
<dbReference type="GO" id="GO:0000177">
    <property type="term" value="C:cytoplasmic exosome (RNase complex)"/>
    <property type="evidence" value="ECO:0007669"/>
    <property type="project" value="TreeGrafter"/>
</dbReference>
<evidence type="ECO:0000313" key="10">
    <source>
        <dbReference type="EMBL" id="CAG8623708.1"/>
    </source>
</evidence>
<dbReference type="PANTHER" id="PTHR11097">
    <property type="entry name" value="EXOSOME COMPLEX EXONUCLEASE RIBOSOMAL RNA PROCESSING PROTEIN"/>
    <property type="match status" value="1"/>
</dbReference>
<keyword evidence="5" id="KW-0271">Exosome</keyword>
<dbReference type="Gene3D" id="3.30.230.70">
    <property type="entry name" value="GHMP Kinase, N-terminal domain"/>
    <property type="match status" value="1"/>
</dbReference>
<dbReference type="GO" id="GO:0071028">
    <property type="term" value="P:nuclear mRNA surveillance"/>
    <property type="evidence" value="ECO:0007669"/>
    <property type="project" value="TreeGrafter"/>
</dbReference>
<dbReference type="InterPro" id="IPR001247">
    <property type="entry name" value="ExoRNase_PH_dom1"/>
</dbReference>
<evidence type="ECO:0000259" key="9">
    <source>
        <dbReference type="Pfam" id="PF03725"/>
    </source>
</evidence>
<evidence type="ECO:0000313" key="11">
    <source>
        <dbReference type="Proteomes" id="UP000789375"/>
    </source>
</evidence>
<feature type="domain" description="Exoribonuclease phosphorolytic" evidence="8">
    <location>
        <begin position="32"/>
        <end position="177"/>
    </location>
</feature>
<dbReference type="GO" id="GO:0071038">
    <property type="term" value="P:TRAMP-dependent tRNA surveillance pathway"/>
    <property type="evidence" value="ECO:0007669"/>
    <property type="project" value="TreeGrafter"/>
</dbReference>
<protein>
    <recommendedName>
        <fullName evidence="6">Ribosomal RNA-processing protein 42</fullName>
    </recommendedName>
</protein>
<dbReference type="GO" id="GO:0005730">
    <property type="term" value="C:nucleolus"/>
    <property type="evidence" value="ECO:0007669"/>
    <property type="project" value="UniProtKB-SubCell"/>
</dbReference>
<evidence type="ECO:0000256" key="3">
    <source>
        <dbReference type="ARBA" id="ARBA00006678"/>
    </source>
</evidence>
<dbReference type="SUPFAM" id="SSF54211">
    <property type="entry name" value="Ribosomal protein S5 domain 2-like"/>
    <property type="match status" value="1"/>
</dbReference>
<dbReference type="GO" id="GO:0071035">
    <property type="term" value="P:nuclear polyadenylation-dependent rRNA catabolic process"/>
    <property type="evidence" value="ECO:0007669"/>
    <property type="project" value="TreeGrafter"/>
</dbReference>
<dbReference type="InterPro" id="IPR015847">
    <property type="entry name" value="ExoRNase_PH_dom2"/>
</dbReference>
<name>A0A9N9D147_FUNMO</name>
<dbReference type="InterPro" id="IPR036345">
    <property type="entry name" value="ExoRNase_PH_dom2_sf"/>
</dbReference>
<sequence>MPPTLISPSENDYILRGVDANIRADGRGRLDYRQVILETGLITQASGSARCRLGEGTDVLVGVKVELGAIELDGVEEDVAEIKAKRGRVICNVECSPIASQQFAGRGADDFNIELTQMLDRVLNGPQSGLDLEKLCIIPGQQCWIVYIDAIVLDYAGNLLDTIFMTTRAALYNTKVPKTIIQDIGDGEIVFDISDDVEGWERIEGWDKVPVAITLNKIGSRHIVDATPLEELTTEAKLLVTVNKNGKVCGLQKSGGGSIDPSLLNEMVQTGRSLGQSLIKSLDEMVRREENDINLKQSRRERADNGKNGSLYSKRHHSPPPMRAHHQPVMKFNADMWMQDFKQNVMEKLFKEERFKAFQKKRRGLENVMDVSDDEDWQEQQKITPVIASSQYLIQSVVQNEWENYQSSPFSQYQLWLQEQQLLYAAQQYQQTVITKNLPPEWFQYRESTNNE</sequence>
<dbReference type="SUPFAM" id="SSF55666">
    <property type="entry name" value="Ribonuclease PH domain 2-like"/>
    <property type="match status" value="1"/>
</dbReference>
<evidence type="ECO:0000256" key="6">
    <source>
        <dbReference type="ARBA" id="ARBA00042523"/>
    </source>
</evidence>
<keyword evidence="11" id="KW-1185">Reference proteome</keyword>
<evidence type="ECO:0000256" key="7">
    <source>
        <dbReference type="SAM" id="MobiDB-lite"/>
    </source>
</evidence>
<dbReference type="GO" id="GO:0034476">
    <property type="term" value="P:U5 snRNA 3'-end processing"/>
    <property type="evidence" value="ECO:0007669"/>
    <property type="project" value="TreeGrafter"/>
</dbReference>